<name>A0A8X6U572_NEPPI</name>
<evidence type="ECO:0000313" key="2">
    <source>
        <dbReference type="Proteomes" id="UP000887013"/>
    </source>
</evidence>
<proteinExistence type="predicted"/>
<dbReference type="AlphaFoldDB" id="A0A8X6U572"/>
<protein>
    <submittedName>
        <fullName evidence="1">Uncharacterized protein</fullName>
    </submittedName>
</protein>
<accession>A0A8X6U572</accession>
<comment type="caution">
    <text evidence="1">The sequence shown here is derived from an EMBL/GenBank/DDBJ whole genome shotgun (WGS) entry which is preliminary data.</text>
</comment>
<gene>
    <name evidence="1" type="ORF">NPIL_309401</name>
</gene>
<organism evidence="1 2">
    <name type="scientific">Nephila pilipes</name>
    <name type="common">Giant wood spider</name>
    <name type="synonym">Nephila maculata</name>
    <dbReference type="NCBI Taxonomy" id="299642"/>
    <lineage>
        <taxon>Eukaryota</taxon>
        <taxon>Metazoa</taxon>
        <taxon>Ecdysozoa</taxon>
        <taxon>Arthropoda</taxon>
        <taxon>Chelicerata</taxon>
        <taxon>Arachnida</taxon>
        <taxon>Araneae</taxon>
        <taxon>Araneomorphae</taxon>
        <taxon>Entelegynae</taxon>
        <taxon>Araneoidea</taxon>
        <taxon>Nephilidae</taxon>
        <taxon>Nephila</taxon>
    </lineage>
</organism>
<evidence type="ECO:0000313" key="1">
    <source>
        <dbReference type="EMBL" id="GFT82509.1"/>
    </source>
</evidence>
<dbReference type="EMBL" id="BMAW01023398">
    <property type="protein sequence ID" value="GFT82509.1"/>
    <property type="molecule type" value="Genomic_DNA"/>
</dbReference>
<keyword evidence="2" id="KW-1185">Reference proteome</keyword>
<dbReference type="Proteomes" id="UP000887013">
    <property type="component" value="Unassembled WGS sequence"/>
</dbReference>
<sequence length="180" mass="20257">MPMENMSPDELFLSGILGYQPNSSCCFYTLSAQETNVIRCCKLKASKPVHSSCTLQVQLTGLLVQSLHHLQAERYALRPRESLQFNRTANSAQLAELRVAKARHKALPAKHCVDATQPLRATYFGVAIPLSGSYWRNSCSYSLKLSNCSNVLCLLRNLFDKINIFNIYALYRLKLSDIPL</sequence>
<reference evidence="1" key="1">
    <citation type="submission" date="2020-08" db="EMBL/GenBank/DDBJ databases">
        <title>Multicomponent nature underlies the extraordinary mechanical properties of spider dragline silk.</title>
        <authorList>
            <person name="Kono N."/>
            <person name="Nakamura H."/>
            <person name="Mori M."/>
            <person name="Yoshida Y."/>
            <person name="Ohtoshi R."/>
            <person name="Malay A.D."/>
            <person name="Moran D.A.P."/>
            <person name="Tomita M."/>
            <person name="Numata K."/>
            <person name="Arakawa K."/>
        </authorList>
    </citation>
    <scope>NUCLEOTIDE SEQUENCE</scope>
</reference>